<reference evidence="1 2" key="1">
    <citation type="submission" date="2014-04" db="EMBL/GenBank/DDBJ databases">
        <title>Evolutionary Origins and Diversification of the Mycorrhizal Mutualists.</title>
        <authorList>
            <consortium name="DOE Joint Genome Institute"/>
            <consortium name="Mycorrhizal Genomics Consortium"/>
            <person name="Kohler A."/>
            <person name="Kuo A."/>
            <person name="Nagy L.G."/>
            <person name="Floudas D."/>
            <person name="Copeland A."/>
            <person name="Barry K.W."/>
            <person name="Cichocki N."/>
            <person name="Veneault-Fourrey C."/>
            <person name="LaButti K."/>
            <person name="Lindquist E.A."/>
            <person name="Lipzen A."/>
            <person name="Lundell T."/>
            <person name="Morin E."/>
            <person name="Murat C."/>
            <person name="Riley R."/>
            <person name="Ohm R."/>
            <person name="Sun H."/>
            <person name="Tunlid A."/>
            <person name="Henrissat B."/>
            <person name="Grigoriev I.V."/>
            <person name="Hibbett D.S."/>
            <person name="Martin F."/>
        </authorList>
    </citation>
    <scope>NUCLEOTIDE SEQUENCE [LARGE SCALE GENOMIC DNA]</scope>
    <source>
        <strain evidence="1 2">Koide BX008</strain>
    </source>
</reference>
<accession>A0A0C2X2X9</accession>
<dbReference type="AlphaFoldDB" id="A0A0C2X2X9"/>
<dbReference type="OrthoDB" id="1734229at2759"/>
<evidence type="ECO:0000313" key="2">
    <source>
        <dbReference type="Proteomes" id="UP000054549"/>
    </source>
</evidence>
<evidence type="ECO:0000313" key="1">
    <source>
        <dbReference type="EMBL" id="KIL63516.1"/>
    </source>
</evidence>
<protein>
    <submittedName>
        <fullName evidence="1">Uncharacterized protein</fullName>
    </submittedName>
</protein>
<name>A0A0C2X2X9_AMAMK</name>
<dbReference type="HOGENOM" id="CLU_2372320_0_0_1"/>
<gene>
    <name evidence="1" type="ORF">M378DRAFT_664947</name>
</gene>
<organism evidence="1 2">
    <name type="scientific">Amanita muscaria (strain Koide BX008)</name>
    <dbReference type="NCBI Taxonomy" id="946122"/>
    <lineage>
        <taxon>Eukaryota</taxon>
        <taxon>Fungi</taxon>
        <taxon>Dikarya</taxon>
        <taxon>Basidiomycota</taxon>
        <taxon>Agaricomycotina</taxon>
        <taxon>Agaricomycetes</taxon>
        <taxon>Agaricomycetidae</taxon>
        <taxon>Agaricales</taxon>
        <taxon>Pluteineae</taxon>
        <taxon>Amanitaceae</taxon>
        <taxon>Amanita</taxon>
    </lineage>
</organism>
<keyword evidence="2" id="KW-1185">Reference proteome</keyword>
<dbReference type="InParanoid" id="A0A0C2X2X9"/>
<sequence length="95" mass="10942">MTRAATGYWIIKRALSKWGHVDLVNISFKVIGERVVSPSYIVYLVVKFHPKSLIFHPSIHPYGDISATSWRPTLQVSDSQSSIQNRRTWRMVVKT</sequence>
<dbReference type="EMBL" id="KN818258">
    <property type="protein sequence ID" value="KIL63516.1"/>
    <property type="molecule type" value="Genomic_DNA"/>
</dbReference>
<dbReference type="Proteomes" id="UP000054549">
    <property type="component" value="Unassembled WGS sequence"/>
</dbReference>
<proteinExistence type="predicted"/>